<proteinExistence type="predicted"/>
<reference evidence="3" key="1">
    <citation type="journal article" date="2019" name="Int. J. Syst. Evol. Microbiol.">
        <title>The Global Catalogue of Microorganisms (GCM) 10K type strain sequencing project: providing services to taxonomists for standard genome sequencing and annotation.</title>
        <authorList>
            <consortium name="The Broad Institute Genomics Platform"/>
            <consortium name="The Broad Institute Genome Sequencing Center for Infectious Disease"/>
            <person name="Wu L."/>
            <person name="Ma J."/>
        </authorList>
    </citation>
    <scope>NUCLEOTIDE SEQUENCE [LARGE SCALE GENOMIC DNA]</scope>
    <source>
        <strain evidence="3">JCM 4957</strain>
    </source>
</reference>
<keyword evidence="1" id="KW-0732">Signal</keyword>
<feature type="chain" id="PRO_5047324155" description="Lipoprotein" evidence="1">
    <location>
        <begin position="30"/>
        <end position="306"/>
    </location>
</feature>
<evidence type="ECO:0000313" key="3">
    <source>
        <dbReference type="Proteomes" id="UP000653308"/>
    </source>
</evidence>
<name>A0ABQ3A8X0_9ACTN</name>
<gene>
    <name evidence="2" type="ORF">GCM10010384_54890</name>
</gene>
<dbReference type="EMBL" id="BMWE01000019">
    <property type="protein sequence ID" value="GGY40949.1"/>
    <property type="molecule type" value="Genomic_DNA"/>
</dbReference>
<evidence type="ECO:0000313" key="2">
    <source>
        <dbReference type="EMBL" id="GGY40949.1"/>
    </source>
</evidence>
<dbReference type="PROSITE" id="PS51257">
    <property type="entry name" value="PROKAR_LIPOPROTEIN"/>
    <property type="match status" value="1"/>
</dbReference>
<dbReference type="RefSeq" id="WP_190200626.1">
    <property type="nucleotide sequence ID" value="NZ_BMWE01000019.1"/>
</dbReference>
<evidence type="ECO:0008006" key="4">
    <source>
        <dbReference type="Google" id="ProtNLM"/>
    </source>
</evidence>
<protein>
    <recommendedName>
        <fullName evidence="4">Lipoprotein</fullName>
    </recommendedName>
</protein>
<keyword evidence="3" id="KW-1185">Reference proteome</keyword>
<dbReference type="Proteomes" id="UP000653308">
    <property type="component" value="Unassembled WGS sequence"/>
</dbReference>
<accession>A0ABQ3A8X0</accession>
<feature type="signal peptide" evidence="1">
    <location>
        <begin position="1"/>
        <end position="29"/>
    </location>
</feature>
<evidence type="ECO:0000256" key="1">
    <source>
        <dbReference type="SAM" id="SignalP"/>
    </source>
</evidence>
<organism evidence="2 3">
    <name type="scientific">Streptomyces djakartensis</name>
    <dbReference type="NCBI Taxonomy" id="68193"/>
    <lineage>
        <taxon>Bacteria</taxon>
        <taxon>Bacillati</taxon>
        <taxon>Actinomycetota</taxon>
        <taxon>Actinomycetes</taxon>
        <taxon>Kitasatosporales</taxon>
        <taxon>Streptomycetaceae</taxon>
        <taxon>Streptomyces</taxon>
    </lineage>
</organism>
<sequence length="306" mass="32435">MQTSAKNAVRPLLILALLTVVCATTASCADDKADKRGTLAPETDPAPARTARAHAVAKAWDGSSAAAAWRNGYYPMGETVQLPETGLHNKADQQAFESQNFVLQGDLPEGAPKNVEVTWSSGGSIKLPLLEARTAFEAMDRNGAEQPRLVVTGAKLGEMTVPTSRGKATVPAWLFTVQGYDTPLRRTAVAPSKLPDPPITSARQLSARELEPLRGLSRIAEDGRSVTVTANQGSCDNGSAIDVWETSGSVVLSAYLVDSSDGPCSSELRARSVTVKLDRPVGDRVLLDAYTGRPVPYREPNGPSPS</sequence>
<comment type="caution">
    <text evidence="2">The sequence shown here is derived from an EMBL/GenBank/DDBJ whole genome shotgun (WGS) entry which is preliminary data.</text>
</comment>